<feature type="non-terminal residue" evidence="1">
    <location>
        <position position="121"/>
    </location>
</feature>
<sequence length="121" mass="13477">MSAKPIREYDGKLLLAYHLLRAPLVGGNQEGSASLFTPAATKLAHINVNTSLLGDEAAFKSALKQQLDNLEQTHPWLLTDKLVAKPDQLIKRRGKHGLLALNKDWADARKWIEERAGKEIK</sequence>
<gene>
    <name evidence="1" type="ORF">MAM1_0767d11216</name>
</gene>
<dbReference type="SUPFAM" id="SSF56059">
    <property type="entry name" value="Glutathione synthetase ATP-binding domain-like"/>
    <property type="match status" value="1"/>
</dbReference>
<evidence type="ECO:0000313" key="2">
    <source>
        <dbReference type="Proteomes" id="UP000053815"/>
    </source>
</evidence>
<dbReference type="Proteomes" id="UP000053815">
    <property type="component" value="Unassembled WGS sequence"/>
</dbReference>
<protein>
    <submittedName>
        <fullName evidence="1">Uncharacterized protein</fullName>
    </submittedName>
</protein>
<name>A0A0C9NA37_9FUNG</name>
<organism evidence="1">
    <name type="scientific">Mucor ambiguus</name>
    <dbReference type="NCBI Taxonomy" id="91626"/>
    <lineage>
        <taxon>Eukaryota</taxon>
        <taxon>Fungi</taxon>
        <taxon>Fungi incertae sedis</taxon>
        <taxon>Mucoromycota</taxon>
        <taxon>Mucoromycotina</taxon>
        <taxon>Mucoromycetes</taxon>
        <taxon>Mucorales</taxon>
        <taxon>Mucorineae</taxon>
        <taxon>Mucoraceae</taxon>
        <taxon>Mucor</taxon>
    </lineage>
</organism>
<accession>A0A0C9NA37</accession>
<proteinExistence type="predicted"/>
<reference evidence="1" key="1">
    <citation type="submission" date="2014-09" db="EMBL/GenBank/DDBJ databases">
        <title>Draft genome sequence of an oleaginous Mucoromycotina fungus Mucor ambiguus NBRC6742.</title>
        <authorList>
            <person name="Takeda I."/>
            <person name="Yamane N."/>
            <person name="Morita T."/>
            <person name="Tamano K."/>
            <person name="Machida M."/>
            <person name="Baker S."/>
            <person name="Koike H."/>
        </authorList>
    </citation>
    <scope>NUCLEOTIDE SEQUENCE</scope>
    <source>
        <strain evidence="1">NBRC 6742</strain>
    </source>
</reference>
<evidence type="ECO:0000313" key="1">
    <source>
        <dbReference type="EMBL" id="GAN11638.1"/>
    </source>
</evidence>
<dbReference type="Gene3D" id="3.30.470.110">
    <property type="match status" value="1"/>
</dbReference>
<dbReference type="EMBL" id="DF837056">
    <property type="protein sequence ID" value="GAN11638.1"/>
    <property type="molecule type" value="Genomic_DNA"/>
</dbReference>
<dbReference type="STRING" id="91626.A0A0C9NA37"/>
<keyword evidence="2" id="KW-1185">Reference proteome</keyword>
<dbReference type="OrthoDB" id="3261737at2759"/>
<dbReference type="AlphaFoldDB" id="A0A0C9NA37"/>